<dbReference type="FunFam" id="3.40.1170.60:FF:000003">
    <property type="entry name" value="DNA polymerase eta"/>
    <property type="match status" value="1"/>
</dbReference>
<evidence type="ECO:0000256" key="6">
    <source>
        <dbReference type="ARBA" id="ARBA00022771"/>
    </source>
</evidence>
<dbReference type="GO" id="GO:0042276">
    <property type="term" value="P:error-prone translesion synthesis"/>
    <property type="evidence" value="ECO:0007669"/>
    <property type="project" value="TreeGrafter"/>
</dbReference>
<evidence type="ECO:0000313" key="14">
    <source>
        <dbReference type="Proteomes" id="UP000243579"/>
    </source>
</evidence>
<reference evidence="13 14" key="1">
    <citation type="journal article" date="2014" name="Genome Biol. Evol.">
        <title>The secreted proteins of Achlya hypogyna and Thraustotheca clavata identify the ancestral oomycete secretome and reveal gene acquisitions by horizontal gene transfer.</title>
        <authorList>
            <person name="Misner I."/>
            <person name="Blouin N."/>
            <person name="Leonard G."/>
            <person name="Richards T.A."/>
            <person name="Lane C.E."/>
        </authorList>
    </citation>
    <scope>NUCLEOTIDE SEQUENCE [LARGE SCALE GENOMIC DNA]</scope>
    <source>
        <strain evidence="13 14">ATCC 48635</strain>
    </source>
</reference>
<keyword evidence="10" id="KW-0539">Nucleus</keyword>
<dbReference type="Gene3D" id="3.40.1170.60">
    <property type="match status" value="1"/>
</dbReference>
<dbReference type="GO" id="GO:0003887">
    <property type="term" value="F:DNA-directed DNA polymerase activity"/>
    <property type="evidence" value="ECO:0007669"/>
    <property type="project" value="TreeGrafter"/>
</dbReference>
<evidence type="ECO:0000256" key="2">
    <source>
        <dbReference type="ARBA" id="ARBA00022679"/>
    </source>
</evidence>
<feature type="domain" description="UmuC" evidence="11">
    <location>
        <begin position="5"/>
        <end position="251"/>
    </location>
</feature>
<name>A0A1V9YXR5_ACHHY</name>
<dbReference type="STRING" id="1202772.A0A1V9YXR5"/>
<dbReference type="GO" id="GO:0003684">
    <property type="term" value="F:damaged DNA binding"/>
    <property type="evidence" value="ECO:0007669"/>
    <property type="project" value="InterPro"/>
</dbReference>
<dbReference type="GO" id="GO:0006281">
    <property type="term" value="P:DNA repair"/>
    <property type="evidence" value="ECO:0007669"/>
    <property type="project" value="UniProtKB-KW"/>
</dbReference>
<keyword evidence="3" id="KW-0548">Nucleotidyltransferase</keyword>
<dbReference type="Pfam" id="PF00817">
    <property type="entry name" value="IMS"/>
    <property type="match status" value="1"/>
</dbReference>
<dbReference type="PIRSF" id="PIRSF036603">
    <property type="entry name" value="DPol_eta"/>
    <property type="match status" value="1"/>
</dbReference>
<dbReference type="OrthoDB" id="447129at2759"/>
<proteinExistence type="predicted"/>
<evidence type="ECO:0000256" key="4">
    <source>
        <dbReference type="ARBA" id="ARBA00022723"/>
    </source>
</evidence>
<gene>
    <name evidence="13" type="ORF">ACHHYP_05387</name>
</gene>
<organism evidence="13 14">
    <name type="scientific">Achlya hypogyna</name>
    <name type="common">Oomycete</name>
    <name type="synonym">Protoachlya hypogyna</name>
    <dbReference type="NCBI Taxonomy" id="1202772"/>
    <lineage>
        <taxon>Eukaryota</taxon>
        <taxon>Sar</taxon>
        <taxon>Stramenopiles</taxon>
        <taxon>Oomycota</taxon>
        <taxon>Saprolegniomycetes</taxon>
        <taxon>Saprolegniales</taxon>
        <taxon>Achlyaceae</taxon>
        <taxon>Achlya</taxon>
    </lineage>
</organism>
<comment type="subcellular location">
    <subcellularLocation>
        <location evidence="1">Nucleus</location>
    </subcellularLocation>
</comment>
<dbReference type="GO" id="GO:0008270">
    <property type="term" value="F:zinc ion binding"/>
    <property type="evidence" value="ECO:0007669"/>
    <property type="project" value="UniProtKB-KW"/>
</dbReference>
<dbReference type="Gene3D" id="1.10.150.20">
    <property type="entry name" value="5' to 3' exonuclease, C-terminal subdomain"/>
    <property type="match status" value="1"/>
</dbReference>
<keyword evidence="2" id="KW-0808">Transferase</keyword>
<dbReference type="Gene3D" id="3.30.70.270">
    <property type="match status" value="1"/>
</dbReference>
<dbReference type="InterPro" id="IPR041298">
    <property type="entry name" value="UBZ3"/>
</dbReference>
<dbReference type="InterPro" id="IPR043502">
    <property type="entry name" value="DNA/RNA_pol_sf"/>
</dbReference>
<evidence type="ECO:0000256" key="1">
    <source>
        <dbReference type="ARBA" id="ARBA00004123"/>
    </source>
</evidence>
<evidence type="ECO:0000256" key="10">
    <source>
        <dbReference type="ARBA" id="ARBA00023242"/>
    </source>
</evidence>
<accession>A0A1V9YXR5</accession>
<keyword evidence="4" id="KW-0479">Metal-binding</keyword>
<evidence type="ECO:0000256" key="7">
    <source>
        <dbReference type="ARBA" id="ARBA00022833"/>
    </source>
</evidence>
<keyword evidence="5" id="KW-0227">DNA damage</keyword>
<evidence type="ECO:0000256" key="8">
    <source>
        <dbReference type="ARBA" id="ARBA00022842"/>
    </source>
</evidence>
<keyword evidence="7" id="KW-0862">Zinc</keyword>
<dbReference type="InterPro" id="IPR052230">
    <property type="entry name" value="DNA_polymerase_eta"/>
</dbReference>
<dbReference type="Pfam" id="PF21704">
    <property type="entry name" value="POLH-Rev1_HhH"/>
    <property type="match status" value="1"/>
</dbReference>
<dbReference type="GO" id="GO:0009314">
    <property type="term" value="P:response to radiation"/>
    <property type="evidence" value="ECO:0007669"/>
    <property type="project" value="TreeGrafter"/>
</dbReference>
<protein>
    <recommendedName>
        <fullName evidence="15">DNA polymerase eta</fullName>
    </recommendedName>
</protein>
<evidence type="ECO:0000256" key="5">
    <source>
        <dbReference type="ARBA" id="ARBA00022763"/>
    </source>
</evidence>
<keyword evidence="9" id="KW-0234">DNA repair</keyword>
<dbReference type="Proteomes" id="UP000243579">
    <property type="component" value="Unassembled WGS sequence"/>
</dbReference>
<evidence type="ECO:0008006" key="15">
    <source>
        <dbReference type="Google" id="ProtNLM"/>
    </source>
</evidence>
<dbReference type="GO" id="GO:0005634">
    <property type="term" value="C:nucleus"/>
    <property type="evidence" value="ECO:0007669"/>
    <property type="project" value="UniProtKB-SubCell"/>
</dbReference>
<evidence type="ECO:0000256" key="9">
    <source>
        <dbReference type="ARBA" id="ARBA00023204"/>
    </source>
</evidence>
<sequence>MPRVILHLDLDCFYAQVEAVRLGLSHDEPLAVQQWGSLLAVNYAARPFGVSRSDHIGDARKKCPQIHLPHVETMGDGSVPAPDADLIKNPYFDRARQKAVLRRYRLASREIFRILTKHAPICEKASIDEAFLDVTEQALARLPAFRAAGSELAFCDDPRNADTTVIGAKDTVFPLTEDEELLCVGAAIAQEIRKEVLEMLHYTCSVGVASNKLVAKLASPMNKPNGQTIISDRFVAHFMQTFPVDKIRGLGGKLGNRVVELGKKADSSERVYAGDILSQYGLAGLQSALGPETGTFVFNVCSGDDGNEPVNDKKIVAAQVSAIKSFNQVGPVTSMDRIKYWVRVLCEEVVLRHDEEEVVENHRTPTQFAFNYQRQNDKPMTKRFAAPLKIDVPSLTAAIMPLLQHANMLPCMHLSLVSRDFIPVVEKSAMITHFFKEKASDPVGTTDAIKTSTSTSIPTTVKARPASIKQFFGQASKTHAPVAPKAPAQNAVAKKATPTIAQFFEAPQPAAGRYCDECRAVVTTSWAEHEDFHVAMALQNEWRAAPPAKKRKGGPMDAFVKK</sequence>
<dbReference type="EMBL" id="JNBR01000599">
    <property type="protein sequence ID" value="OQR90609.1"/>
    <property type="molecule type" value="Genomic_DNA"/>
</dbReference>
<comment type="caution">
    <text evidence="13">The sequence shown here is derived from an EMBL/GenBank/DDBJ whole genome shotgun (WGS) entry which is preliminary data.</text>
</comment>
<keyword evidence="14" id="KW-1185">Reference proteome</keyword>
<dbReference type="SUPFAM" id="SSF100879">
    <property type="entry name" value="Lesion bypass DNA polymerase (Y-family), little finger domain"/>
    <property type="match status" value="1"/>
</dbReference>
<dbReference type="PROSITE" id="PS50173">
    <property type="entry name" value="UMUC"/>
    <property type="match status" value="1"/>
</dbReference>
<keyword evidence="8" id="KW-0460">Magnesium</keyword>
<dbReference type="InterPro" id="IPR001126">
    <property type="entry name" value="UmuC"/>
</dbReference>
<dbReference type="PANTHER" id="PTHR45873">
    <property type="entry name" value="DNA POLYMERASE ETA"/>
    <property type="match status" value="1"/>
</dbReference>
<dbReference type="SUPFAM" id="SSF56672">
    <property type="entry name" value="DNA/RNA polymerases"/>
    <property type="match status" value="1"/>
</dbReference>
<dbReference type="GO" id="GO:0005657">
    <property type="term" value="C:replication fork"/>
    <property type="evidence" value="ECO:0007669"/>
    <property type="project" value="TreeGrafter"/>
</dbReference>
<dbReference type="PROSITE" id="PS51907">
    <property type="entry name" value="ZF_UBZ3"/>
    <property type="match status" value="1"/>
</dbReference>
<dbReference type="InterPro" id="IPR036775">
    <property type="entry name" value="DNA_pol_Y-fam_lit_finger_sf"/>
</dbReference>
<dbReference type="GO" id="GO:0035861">
    <property type="term" value="C:site of double-strand break"/>
    <property type="evidence" value="ECO:0007669"/>
    <property type="project" value="TreeGrafter"/>
</dbReference>
<feature type="domain" description="UBZ3-type" evidence="12">
    <location>
        <begin position="508"/>
        <end position="541"/>
    </location>
</feature>
<dbReference type="AlphaFoldDB" id="A0A1V9YXR5"/>
<evidence type="ECO:0000313" key="13">
    <source>
        <dbReference type="EMBL" id="OQR90609.1"/>
    </source>
</evidence>
<dbReference type="Gene3D" id="3.30.1490.100">
    <property type="entry name" value="DNA polymerase, Y-family, little finger domain"/>
    <property type="match status" value="1"/>
</dbReference>
<keyword evidence="6" id="KW-0863">Zinc-finger</keyword>
<dbReference type="Pfam" id="PF18439">
    <property type="entry name" value="zf_UBZ"/>
    <property type="match status" value="1"/>
</dbReference>
<evidence type="ECO:0000259" key="12">
    <source>
        <dbReference type="PROSITE" id="PS51907"/>
    </source>
</evidence>
<evidence type="ECO:0000259" key="11">
    <source>
        <dbReference type="PROSITE" id="PS50173"/>
    </source>
</evidence>
<dbReference type="InterPro" id="IPR043128">
    <property type="entry name" value="Rev_trsase/Diguanyl_cyclase"/>
</dbReference>
<evidence type="ECO:0000256" key="3">
    <source>
        <dbReference type="ARBA" id="ARBA00022695"/>
    </source>
</evidence>
<dbReference type="PANTHER" id="PTHR45873:SF1">
    <property type="entry name" value="DNA POLYMERASE ETA"/>
    <property type="match status" value="1"/>
</dbReference>